<feature type="transmembrane region" description="Helical" evidence="8">
    <location>
        <begin position="601"/>
        <end position="623"/>
    </location>
</feature>
<name>A0A0M3QZN4_DROBS</name>
<dbReference type="STRING" id="30019.A0A0M3QZN4"/>
<dbReference type="OMA" id="LAFPFHP"/>
<organism evidence="11 12">
    <name type="scientific">Drosophila busckii</name>
    <name type="common">Fruit fly</name>
    <dbReference type="NCBI Taxonomy" id="30019"/>
    <lineage>
        <taxon>Eukaryota</taxon>
        <taxon>Metazoa</taxon>
        <taxon>Ecdysozoa</taxon>
        <taxon>Arthropoda</taxon>
        <taxon>Hexapoda</taxon>
        <taxon>Insecta</taxon>
        <taxon>Pterygota</taxon>
        <taxon>Neoptera</taxon>
        <taxon>Endopterygota</taxon>
        <taxon>Diptera</taxon>
        <taxon>Brachycera</taxon>
        <taxon>Muscomorpha</taxon>
        <taxon>Ephydroidea</taxon>
        <taxon>Drosophilidae</taxon>
        <taxon>Drosophila</taxon>
    </lineage>
</organism>
<evidence type="ECO:0000256" key="5">
    <source>
        <dbReference type="ARBA" id="ARBA00023136"/>
    </source>
</evidence>
<dbReference type="InterPro" id="IPR052192">
    <property type="entry name" value="Insect_Ionotropic_Sensory_Rcpt"/>
</dbReference>
<sequence length="637" mass="73132">MRQVVYVLLLSLLLQRIAVSRSGRELILMPQEHDVLAEAMAQVLQQSEMSKANTLYVHVQCSEPGTRPLLLDLLHRLLALSTRPTQPRCLLFNRPMDYKPQVHAVLLLVDDMHALERIYRHLRATGNLSYTLIYMLQPQATLAMQLLWQLSVLNVGLLLFDDRRQLHMLSYYPFSLRHGCQVIRASVVNRYLSAIGSWASANYFPPKLRNFYGCKLTCATWPDMPYLLLRPDGSFVGIEGSLLQFMAQNLNFSIGLYWLDTTQVRATFNESGWIFEQIFGGLADYALGGFHYKPSDHREVAYSQSTYYFMSHIMLVTNLPSAYSAYEKLAFPFHPLLWRMIGLLVIVCCAVILLLQRCRQHLPQHPYYQLLVLAMGGNLLFEALPRRQSGRLLLMTWLIGALVLRSAYQSGMYKLLRQDTQRNPPQTIAEVLAQRYAIQLVASNRDRWLVSLPELRTQPLLPLNGSELESFGSLAATSGTEQRLAIITPYEYFGYFRKVHAMSRQLHLVRERIFTQQLAFYVRRHSHLVGVLNEQIRHAHAYGFLEHWTRQYVSAVDQKDESIVRIGHSLGATSADGQQTEGESEEASNKLRVLAFNELSALFWSLLWAHLIALLVLGLELLLCQFRCTRLFMPHAF</sequence>
<evidence type="ECO:0000256" key="7">
    <source>
        <dbReference type="ARBA" id="ARBA00023180"/>
    </source>
</evidence>
<feature type="transmembrane region" description="Helical" evidence="8">
    <location>
        <begin position="336"/>
        <end position="355"/>
    </location>
</feature>
<keyword evidence="4 8" id="KW-1133">Transmembrane helix</keyword>
<keyword evidence="9" id="KW-0732">Signal</keyword>
<dbReference type="PANTHER" id="PTHR42643:SF37">
    <property type="entry name" value="IONOTROPIC RECEPTOR 11A-RELATED"/>
    <property type="match status" value="1"/>
</dbReference>
<reference evidence="11 12" key="1">
    <citation type="submission" date="2015-08" db="EMBL/GenBank/DDBJ databases">
        <title>Ancestral chromatin configuration constrains chromatin evolution on differentiating sex chromosomes in Drosophila.</title>
        <authorList>
            <person name="Zhou Q."/>
            <person name="Bachtrog D."/>
        </authorList>
    </citation>
    <scope>NUCLEOTIDE SEQUENCE [LARGE SCALE GENOMIC DNA]</scope>
    <source>
        <tissue evidence="11">Whole larvae</tissue>
    </source>
</reference>
<feature type="domain" description="Putative ionotropic receptor ligand binding" evidence="10">
    <location>
        <begin position="30"/>
        <end position="210"/>
    </location>
</feature>
<dbReference type="SUPFAM" id="SSF53850">
    <property type="entry name" value="Periplasmic binding protein-like II"/>
    <property type="match status" value="1"/>
</dbReference>
<evidence type="ECO:0000313" key="11">
    <source>
        <dbReference type="EMBL" id="ALC49723.1"/>
    </source>
</evidence>
<feature type="signal peptide" evidence="9">
    <location>
        <begin position="1"/>
        <end position="20"/>
    </location>
</feature>
<keyword evidence="12" id="KW-1185">Reference proteome</keyword>
<dbReference type="InterPro" id="IPR056198">
    <property type="entry name" value="LBD_receptor"/>
</dbReference>
<keyword evidence="5 8" id="KW-0472">Membrane</keyword>
<evidence type="ECO:0000256" key="6">
    <source>
        <dbReference type="ARBA" id="ARBA00023170"/>
    </source>
</evidence>
<feature type="transmembrane region" description="Helical" evidence="8">
    <location>
        <begin position="367"/>
        <end position="384"/>
    </location>
</feature>
<dbReference type="AlphaFoldDB" id="A0A0M3QZN4"/>
<evidence type="ECO:0000256" key="2">
    <source>
        <dbReference type="ARBA" id="ARBA00022475"/>
    </source>
</evidence>
<dbReference type="PANTHER" id="PTHR42643">
    <property type="entry name" value="IONOTROPIC RECEPTOR 20A-RELATED"/>
    <property type="match status" value="1"/>
</dbReference>
<dbReference type="Pfam" id="PF24061">
    <property type="entry name" value="LBD_receptor"/>
    <property type="match status" value="1"/>
</dbReference>
<protein>
    <submittedName>
        <fullName evidence="11">Ir7b</fullName>
    </submittedName>
</protein>
<evidence type="ECO:0000256" key="4">
    <source>
        <dbReference type="ARBA" id="ARBA00022989"/>
    </source>
</evidence>
<proteinExistence type="predicted"/>
<evidence type="ECO:0000256" key="8">
    <source>
        <dbReference type="SAM" id="Phobius"/>
    </source>
</evidence>
<comment type="subcellular location">
    <subcellularLocation>
        <location evidence="1">Cell membrane</location>
        <topology evidence="1">Multi-pass membrane protein</topology>
    </subcellularLocation>
</comment>
<accession>A0A0M3QZN4</accession>
<keyword evidence="7" id="KW-0325">Glycoprotein</keyword>
<evidence type="ECO:0000256" key="3">
    <source>
        <dbReference type="ARBA" id="ARBA00022692"/>
    </source>
</evidence>
<evidence type="ECO:0000313" key="12">
    <source>
        <dbReference type="Proteomes" id="UP000494163"/>
    </source>
</evidence>
<dbReference type="GO" id="GO:0005886">
    <property type="term" value="C:plasma membrane"/>
    <property type="evidence" value="ECO:0007669"/>
    <property type="project" value="UniProtKB-SubCell"/>
</dbReference>
<keyword evidence="2" id="KW-1003">Cell membrane</keyword>
<dbReference type="OrthoDB" id="7739311at2759"/>
<evidence type="ECO:0000256" key="1">
    <source>
        <dbReference type="ARBA" id="ARBA00004651"/>
    </source>
</evidence>
<dbReference type="EMBL" id="CP012528">
    <property type="protein sequence ID" value="ALC49723.1"/>
    <property type="molecule type" value="Genomic_DNA"/>
</dbReference>
<keyword evidence="3 8" id="KW-0812">Transmembrane</keyword>
<gene>
    <name evidence="11" type="ORF">Dbus_chrXg1579</name>
</gene>
<feature type="chain" id="PRO_5005788224" evidence="9">
    <location>
        <begin position="21"/>
        <end position="637"/>
    </location>
</feature>
<dbReference type="Gene3D" id="1.10.287.70">
    <property type="match status" value="1"/>
</dbReference>
<evidence type="ECO:0000259" key="10">
    <source>
        <dbReference type="Pfam" id="PF24061"/>
    </source>
</evidence>
<keyword evidence="6" id="KW-0675">Receptor</keyword>
<evidence type="ECO:0000256" key="9">
    <source>
        <dbReference type="SAM" id="SignalP"/>
    </source>
</evidence>
<dbReference type="Proteomes" id="UP000494163">
    <property type="component" value="Chromosome X"/>
</dbReference>